<accession>A0ABS6BBZ4</accession>
<comment type="caution">
    <text evidence="2">The sequence shown here is derived from an EMBL/GenBank/DDBJ whole genome shotgun (WGS) entry which is preliminary data.</text>
</comment>
<dbReference type="EMBL" id="JAHKNI010000016">
    <property type="protein sequence ID" value="MBU3066733.1"/>
    <property type="molecule type" value="Genomic_DNA"/>
</dbReference>
<evidence type="ECO:0000313" key="2">
    <source>
        <dbReference type="EMBL" id="MBU3066733.1"/>
    </source>
</evidence>
<name>A0ABS6BBZ4_9NOCA</name>
<evidence type="ECO:0000313" key="3">
    <source>
        <dbReference type="Proteomes" id="UP000733379"/>
    </source>
</evidence>
<dbReference type="PANTHER" id="PTHR43162">
    <property type="match status" value="1"/>
</dbReference>
<dbReference type="InterPro" id="IPR016040">
    <property type="entry name" value="NAD(P)-bd_dom"/>
</dbReference>
<sequence>MFVVIGATGVVGREVVAQLGTAGVKVTAVTRNPAVAKLSPGTVVVQGDPALSDIPREIWDGAEGVLLSSRAAIATAPEILAAAADHGVRRVVVVSAATVEYPAGEPRFVAGFRALEAAAEESGLAWTCLRCSDFDANALSWVPQLRGGDVVRGAYGAAATSPIHERDIAAVAVRALTEDGHERGRYVLTGPESLTQYDKVRILGEATGRDLSFAELAPEQVRAAMLAQGLPEEVPARLLGSLADYARVPGPTTHTVADLLGRPALDFAAWTTERATAFTR</sequence>
<dbReference type="Proteomes" id="UP000733379">
    <property type="component" value="Unassembled WGS sequence"/>
</dbReference>
<organism evidence="2 3">
    <name type="scientific">Nocardia albiluteola</name>
    <dbReference type="NCBI Taxonomy" id="2842303"/>
    <lineage>
        <taxon>Bacteria</taxon>
        <taxon>Bacillati</taxon>
        <taxon>Actinomycetota</taxon>
        <taxon>Actinomycetes</taxon>
        <taxon>Mycobacteriales</taxon>
        <taxon>Nocardiaceae</taxon>
        <taxon>Nocardia</taxon>
    </lineage>
</organism>
<feature type="domain" description="NAD(P)-binding" evidence="1">
    <location>
        <begin position="6"/>
        <end position="178"/>
    </location>
</feature>
<keyword evidence="3" id="KW-1185">Reference proteome</keyword>
<dbReference type="PANTHER" id="PTHR43162:SF1">
    <property type="entry name" value="PRESTALK A DIFFERENTIATION PROTEIN A"/>
    <property type="match status" value="1"/>
</dbReference>
<dbReference type="Gene3D" id="3.40.50.720">
    <property type="entry name" value="NAD(P)-binding Rossmann-like Domain"/>
    <property type="match status" value="1"/>
</dbReference>
<dbReference type="Gene3D" id="3.90.25.10">
    <property type="entry name" value="UDP-galactose 4-epimerase, domain 1"/>
    <property type="match status" value="1"/>
</dbReference>
<dbReference type="InterPro" id="IPR036291">
    <property type="entry name" value="NAD(P)-bd_dom_sf"/>
</dbReference>
<dbReference type="SUPFAM" id="SSF51735">
    <property type="entry name" value="NAD(P)-binding Rossmann-fold domains"/>
    <property type="match status" value="1"/>
</dbReference>
<gene>
    <name evidence="2" type="ORF">KO481_35105</name>
</gene>
<reference evidence="2 3" key="1">
    <citation type="submission" date="2021-06" db="EMBL/GenBank/DDBJ databases">
        <title>Actinomycetes sequencing.</title>
        <authorList>
            <person name="Shan Q."/>
        </authorList>
    </citation>
    <scope>NUCLEOTIDE SEQUENCE [LARGE SCALE GENOMIC DNA]</scope>
    <source>
        <strain evidence="2 3">NEAU-G5</strain>
    </source>
</reference>
<dbReference type="InterPro" id="IPR051604">
    <property type="entry name" value="Ergot_Alk_Oxidoreductase"/>
</dbReference>
<protein>
    <submittedName>
        <fullName evidence="2">NAD(P)H-binding protein</fullName>
    </submittedName>
</protein>
<evidence type="ECO:0000259" key="1">
    <source>
        <dbReference type="Pfam" id="PF13460"/>
    </source>
</evidence>
<dbReference type="Pfam" id="PF13460">
    <property type="entry name" value="NAD_binding_10"/>
    <property type="match status" value="1"/>
</dbReference>
<proteinExistence type="predicted"/>